<gene>
    <name evidence="3" type="ORF">Pan181_28540</name>
</gene>
<dbReference type="InterPro" id="IPR013538">
    <property type="entry name" value="ASHA1/2-like_C"/>
</dbReference>
<accession>A0A518APK8</accession>
<keyword evidence="4" id="KW-1185">Reference proteome</keyword>
<dbReference type="InterPro" id="IPR023393">
    <property type="entry name" value="START-like_dom_sf"/>
</dbReference>
<dbReference type="AlphaFoldDB" id="A0A518APK8"/>
<evidence type="ECO:0000259" key="2">
    <source>
        <dbReference type="Pfam" id="PF08327"/>
    </source>
</evidence>
<feature type="domain" description="Activator of Hsp90 ATPase homologue 1/2-like C-terminal" evidence="2">
    <location>
        <begin position="6"/>
        <end position="89"/>
    </location>
</feature>
<dbReference type="SUPFAM" id="SSF55961">
    <property type="entry name" value="Bet v1-like"/>
    <property type="match status" value="1"/>
</dbReference>
<name>A0A518APK8_9BACT</name>
<evidence type="ECO:0000256" key="1">
    <source>
        <dbReference type="ARBA" id="ARBA00006817"/>
    </source>
</evidence>
<dbReference type="Pfam" id="PF08327">
    <property type="entry name" value="AHSA1"/>
    <property type="match status" value="1"/>
</dbReference>
<reference evidence="3 4" key="1">
    <citation type="submission" date="2019-02" db="EMBL/GenBank/DDBJ databases">
        <title>Deep-cultivation of Planctomycetes and their phenomic and genomic characterization uncovers novel biology.</title>
        <authorList>
            <person name="Wiegand S."/>
            <person name="Jogler M."/>
            <person name="Boedeker C."/>
            <person name="Pinto D."/>
            <person name="Vollmers J."/>
            <person name="Rivas-Marin E."/>
            <person name="Kohn T."/>
            <person name="Peeters S.H."/>
            <person name="Heuer A."/>
            <person name="Rast P."/>
            <person name="Oberbeckmann S."/>
            <person name="Bunk B."/>
            <person name="Jeske O."/>
            <person name="Meyerdierks A."/>
            <person name="Storesund J.E."/>
            <person name="Kallscheuer N."/>
            <person name="Luecker S."/>
            <person name="Lage O.M."/>
            <person name="Pohl T."/>
            <person name="Merkel B.J."/>
            <person name="Hornburger P."/>
            <person name="Mueller R.-W."/>
            <person name="Bruemmer F."/>
            <person name="Labrenz M."/>
            <person name="Spormann A.M."/>
            <person name="Op den Camp H."/>
            <person name="Overmann J."/>
            <person name="Amann R."/>
            <person name="Jetten M.S.M."/>
            <person name="Mascher T."/>
            <person name="Medema M.H."/>
            <person name="Devos D.P."/>
            <person name="Kaster A.-K."/>
            <person name="Ovreas L."/>
            <person name="Rohde M."/>
            <person name="Galperin M.Y."/>
            <person name="Jogler C."/>
        </authorList>
    </citation>
    <scope>NUCLEOTIDE SEQUENCE [LARGE SCALE GENOMIC DNA]</scope>
    <source>
        <strain evidence="3 4">Pan181</strain>
    </source>
</reference>
<sequence length="93" mass="10281">MTFTNFGTGHSHSFESKFIELVPDQFIRISDTFDAPGWSANTTKTISLQTVSCGTAIEIYHEGLPEVIPAEMCYLGWQESLLQLASLVEANIP</sequence>
<dbReference type="Proteomes" id="UP000315750">
    <property type="component" value="Chromosome"/>
</dbReference>
<evidence type="ECO:0000313" key="4">
    <source>
        <dbReference type="Proteomes" id="UP000315750"/>
    </source>
</evidence>
<evidence type="ECO:0000313" key="3">
    <source>
        <dbReference type="EMBL" id="QDU56644.1"/>
    </source>
</evidence>
<protein>
    <recommendedName>
        <fullName evidence="2">Activator of Hsp90 ATPase homologue 1/2-like C-terminal domain-containing protein</fullName>
    </recommendedName>
</protein>
<dbReference type="EMBL" id="CP036278">
    <property type="protein sequence ID" value="QDU56644.1"/>
    <property type="molecule type" value="Genomic_DNA"/>
</dbReference>
<organism evidence="3 4">
    <name type="scientific">Aeoliella mucimassa</name>
    <dbReference type="NCBI Taxonomy" id="2527972"/>
    <lineage>
        <taxon>Bacteria</taxon>
        <taxon>Pseudomonadati</taxon>
        <taxon>Planctomycetota</taxon>
        <taxon>Planctomycetia</taxon>
        <taxon>Pirellulales</taxon>
        <taxon>Lacipirellulaceae</taxon>
        <taxon>Aeoliella</taxon>
    </lineage>
</organism>
<proteinExistence type="inferred from homology"/>
<comment type="similarity">
    <text evidence="1">Belongs to the AHA1 family.</text>
</comment>
<dbReference type="Gene3D" id="3.30.530.20">
    <property type="match status" value="1"/>
</dbReference>
<dbReference type="KEGG" id="amuc:Pan181_28540"/>